<dbReference type="SUPFAM" id="SSF51735">
    <property type="entry name" value="NAD(P)-binding Rossmann-fold domains"/>
    <property type="match status" value="1"/>
</dbReference>
<dbReference type="GeneID" id="5006583"/>
<keyword evidence="4" id="KW-1185">Reference proteome</keyword>
<evidence type="ECO:0000259" key="2">
    <source>
        <dbReference type="Pfam" id="PF03435"/>
    </source>
</evidence>
<dbReference type="Gramene" id="ABP01002">
    <property type="protein sequence ID" value="ABP01002"/>
    <property type="gene ID" value="OSTLU_89710"/>
</dbReference>
<evidence type="ECO:0000313" key="3">
    <source>
        <dbReference type="EMBL" id="ABP01002.1"/>
    </source>
</evidence>
<dbReference type="HOGENOM" id="CLU_031002_0_2_1"/>
<sequence length="436" mass="46579">MATVAARATREFDLIVYGANGFTGALAVDYLARKYPHLSIAIAGRDAAKIRARADATRDARGVTFPTVVARDAASREAMVRRARTVLTFAGPYDADAARALAASCADAGTDYCDITGEPQFVRDVVETCHERAKARGCALVSCVGYDSVPWDLGTALASEATMKRGGAAEIDVARGHAGRSRGGVSGGTIASAANVVAKPKSETRGMGDPHFFAKCAGGWADKPDVEAAKRWPSPQGTWAFDEDTKRWTMPSIMAGINAKVVARSYALNPERYGKNFRYDESDLCASKKNAILGTLTLGAFGAAFVVPPLRWLMRKTILPKQGEGPSEDTRENGFSHVYVVANGRDAKGEAVDSYCCEFEFIKADPGYKGTAALACEAALCLAIPEERARLDFAKEGSGGCFTPSACMGHVLMERLNNAENFSVKVQKLKDTVFLV</sequence>
<dbReference type="Proteomes" id="UP000001568">
    <property type="component" value="Chromosome 20"/>
</dbReference>
<dbReference type="InterPro" id="IPR051276">
    <property type="entry name" value="Saccharopine_DH-like_oxidrdct"/>
</dbReference>
<name>A4SAZ0_OSTLU</name>
<gene>
    <name evidence="3" type="ORF">OSTLU_89710</name>
</gene>
<dbReference type="OrthoDB" id="10268090at2759"/>
<dbReference type="Gene3D" id="3.40.50.720">
    <property type="entry name" value="NAD(P)-binding Rossmann-like Domain"/>
    <property type="match status" value="1"/>
</dbReference>
<dbReference type="RefSeq" id="XP_001422685.1">
    <property type="nucleotide sequence ID" value="XM_001422648.1"/>
</dbReference>
<comment type="similarity">
    <text evidence="1">Belongs to the saccharopine dehydrogenase family.</text>
</comment>
<dbReference type="InterPro" id="IPR005097">
    <property type="entry name" value="Sacchrp_dh_NADP-bd"/>
</dbReference>
<dbReference type="InterPro" id="IPR036291">
    <property type="entry name" value="NAD(P)-bd_dom_sf"/>
</dbReference>
<reference evidence="3 4" key="1">
    <citation type="journal article" date="2007" name="Proc. Natl. Acad. Sci. U.S.A.">
        <title>The tiny eukaryote Ostreococcus provides genomic insights into the paradox of plankton speciation.</title>
        <authorList>
            <person name="Palenik B."/>
            <person name="Grimwood J."/>
            <person name="Aerts A."/>
            <person name="Rouze P."/>
            <person name="Salamov A."/>
            <person name="Putnam N."/>
            <person name="Dupont C."/>
            <person name="Jorgensen R."/>
            <person name="Derelle E."/>
            <person name="Rombauts S."/>
            <person name="Zhou K."/>
            <person name="Otillar R."/>
            <person name="Merchant S.S."/>
            <person name="Podell S."/>
            <person name="Gaasterland T."/>
            <person name="Napoli C."/>
            <person name="Gendler K."/>
            <person name="Manuell A."/>
            <person name="Tai V."/>
            <person name="Vallon O."/>
            <person name="Piganeau G."/>
            <person name="Jancek S."/>
            <person name="Heijde M."/>
            <person name="Jabbari K."/>
            <person name="Bowler C."/>
            <person name="Lohr M."/>
            <person name="Robbens S."/>
            <person name="Werner G."/>
            <person name="Dubchak I."/>
            <person name="Pazour G.J."/>
            <person name="Ren Q."/>
            <person name="Paulsen I."/>
            <person name="Delwiche C."/>
            <person name="Schmutz J."/>
            <person name="Rokhsar D."/>
            <person name="Van de Peer Y."/>
            <person name="Moreau H."/>
            <person name="Grigoriev I.V."/>
        </authorList>
    </citation>
    <scope>NUCLEOTIDE SEQUENCE [LARGE SCALE GENOMIC DNA]</scope>
    <source>
        <strain evidence="3 4">CCE9901</strain>
    </source>
</reference>
<dbReference type="EMBL" id="CP000600">
    <property type="protein sequence ID" value="ABP01002.1"/>
    <property type="molecule type" value="Genomic_DNA"/>
</dbReference>
<evidence type="ECO:0000313" key="4">
    <source>
        <dbReference type="Proteomes" id="UP000001568"/>
    </source>
</evidence>
<organism evidence="3 4">
    <name type="scientific">Ostreococcus lucimarinus (strain CCE9901)</name>
    <dbReference type="NCBI Taxonomy" id="436017"/>
    <lineage>
        <taxon>Eukaryota</taxon>
        <taxon>Viridiplantae</taxon>
        <taxon>Chlorophyta</taxon>
        <taxon>Mamiellophyceae</taxon>
        <taxon>Mamiellales</taxon>
        <taxon>Bathycoccaceae</taxon>
        <taxon>Ostreococcus</taxon>
    </lineage>
</organism>
<protein>
    <recommendedName>
        <fullName evidence="2">Saccharopine dehydrogenase NADP binding domain-containing protein</fullName>
    </recommendedName>
</protein>
<evidence type="ECO:0000256" key="1">
    <source>
        <dbReference type="ARBA" id="ARBA00038048"/>
    </source>
</evidence>
<dbReference type="GO" id="GO:0005886">
    <property type="term" value="C:plasma membrane"/>
    <property type="evidence" value="ECO:0007669"/>
    <property type="project" value="TreeGrafter"/>
</dbReference>
<feature type="domain" description="Saccharopine dehydrogenase NADP binding" evidence="2">
    <location>
        <begin position="15"/>
        <end position="139"/>
    </location>
</feature>
<dbReference type="GO" id="GO:0009247">
    <property type="term" value="P:glycolipid biosynthetic process"/>
    <property type="evidence" value="ECO:0007669"/>
    <property type="project" value="TreeGrafter"/>
</dbReference>
<proteinExistence type="inferred from homology"/>
<dbReference type="PANTHER" id="PTHR12286:SF5">
    <property type="entry name" value="SACCHAROPINE DEHYDROGENASE-LIKE OXIDOREDUCTASE"/>
    <property type="match status" value="1"/>
</dbReference>
<accession>A4SAZ0</accession>
<dbReference type="AlphaFoldDB" id="A4SAZ0"/>
<dbReference type="KEGG" id="olu:OSTLU_89710"/>
<dbReference type="eggNOG" id="KOG2733">
    <property type="taxonomic scope" value="Eukaryota"/>
</dbReference>
<dbReference type="PANTHER" id="PTHR12286">
    <property type="entry name" value="SACCHAROPINE DEHYDROGENASE-LIKE OXIDOREDUCTASE"/>
    <property type="match status" value="1"/>
</dbReference>
<dbReference type="Pfam" id="PF03435">
    <property type="entry name" value="Sacchrp_dh_NADP"/>
    <property type="match status" value="1"/>
</dbReference>
<dbReference type="OMA" id="GPYQLYG"/>